<dbReference type="PANTHER" id="PTHR37947">
    <property type="entry name" value="BLL2462 PROTEIN"/>
    <property type="match status" value="1"/>
</dbReference>
<dbReference type="AlphaFoldDB" id="A0A2S8GEF5"/>
<dbReference type="SUPFAM" id="SSF52317">
    <property type="entry name" value="Class I glutamine amidotransferase-like"/>
    <property type="match status" value="1"/>
</dbReference>
<protein>
    <recommendedName>
        <fullName evidence="4">Glutamine amidotransferase domain-containing protein</fullName>
    </recommendedName>
</protein>
<evidence type="ECO:0008006" key="4">
    <source>
        <dbReference type="Google" id="ProtNLM"/>
    </source>
</evidence>
<feature type="transmembrane region" description="Helical" evidence="1">
    <location>
        <begin position="64"/>
        <end position="83"/>
    </location>
</feature>
<gene>
    <name evidence="2" type="ORF">C5Y98_01985</name>
</gene>
<dbReference type="Gene3D" id="3.40.50.880">
    <property type="match status" value="1"/>
</dbReference>
<accession>A0A2S8GEF5</accession>
<reference evidence="2 3" key="1">
    <citation type="submission" date="2018-02" db="EMBL/GenBank/DDBJ databases">
        <title>Comparative genomes isolates from brazilian mangrove.</title>
        <authorList>
            <person name="Araujo J.E."/>
            <person name="Taketani R.G."/>
            <person name="Silva M.C.P."/>
            <person name="Loureco M.V."/>
            <person name="Andreote F.D."/>
        </authorList>
    </citation>
    <scope>NUCLEOTIDE SEQUENCE [LARGE SCALE GENOMIC DNA]</scope>
    <source>
        <strain evidence="2 3">NAP PRIS-MGV</strain>
    </source>
</reference>
<feature type="transmembrane region" description="Helical" evidence="1">
    <location>
        <begin position="796"/>
        <end position="818"/>
    </location>
</feature>
<proteinExistence type="predicted"/>
<feature type="transmembrane region" description="Helical" evidence="1">
    <location>
        <begin position="34"/>
        <end position="52"/>
    </location>
</feature>
<organism evidence="2 3">
    <name type="scientific">Blastopirellula marina</name>
    <dbReference type="NCBI Taxonomy" id="124"/>
    <lineage>
        <taxon>Bacteria</taxon>
        <taxon>Pseudomonadati</taxon>
        <taxon>Planctomycetota</taxon>
        <taxon>Planctomycetia</taxon>
        <taxon>Pirellulales</taxon>
        <taxon>Pirellulaceae</taxon>
        <taxon>Blastopirellula</taxon>
    </lineage>
</organism>
<sequence length="825" mass="90495">MVSKVLGWLLGITDVETVDGVGLSFAAPWAAEDPTWLIVGCLAAIGFAVWYYTRIQSGLTSFPAAALATTRATILVLLVVTLADPTVRLTANRMLKPVLYLVFDGTESMNIRDNLTPDELASLASAVGSESPGSQVVSPALTRQQWVQAYLEKGDHNLLDQLQAKQDVQLEYFLFDGDSTSVARRIASGNSNAPLSPSSIADELTTHGKVTALGELVNDLGNQSTRRLGGMIVFSDFAHNSGIAPLGSSGPNEPTPLERLGVPIYTVGIGAVSTRDIQVEVQPPLKMKKAERSTIAVRLNQSGVQGESAQVTVTARPLQGESLEEASAMQDIVVGSQLVTFDSSIQYLEFPFIPQQSGRFLISASVDVLPGEVSEQNNESSRAVNIVDDYIRLTYIENEPTWEWRFVKEVFHRDRLVGMEGFRTFLRSADPKVRQANEMFLPTLTPQRSEFFANDVIFLGDVPSEALNDRFCRMLKQFVGQFGGGLVVISGPNNGPAQLIDTEIADMLPVKLDRSLALRSARPFHLQITPLGKQADIMQLGDSLSGEPSSAWENLGELPWYQPVLGVHSQANVLAQHPTDVCADGKTPQPIIATRRYGNGEVIYLGFNELWRMRRIYGEKYYRQFWSQIISRLALSHALGSQKRFVLAMDQMEYQVDDRALLTVEAYDENFDPIMADNLPTGGLQAQVFLGDTPGGQPLAVKLNETRPGRFEVRVPVYEAGRYTARVIDPINGTPSEIRFDVVGASAEQRNPARNLALQQAMANSTGGASYELSAASQLVDDLKLHPVAEEISRSFPIWGTPLWFIVVVALLMAEWIARKRANLA</sequence>
<keyword evidence="1" id="KW-1133">Transmembrane helix</keyword>
<keyword evidence="1" id="KW-0472">Membrane</keyword>
<dbReference type="Proteomes" id="UP000239388">
    <property type="component" value="Unassembled WGS sequence"/>
</dbReference>
<comment type="caution">
    <text evidence="2">The sequence shown here is derived from an EMBL/GenBank/DDBJ whole genome shotgun (WGS) entry which is preliminary data.</text>
</comment>
<dbReference type="OrthoDB" id="252901at2"/>
<dbReference type="PANTHER" id="PTHR37947:SF1">
    <property type="entry name" value="BLL2462 PROTEIN"/>
    <property type="match status" value="1"/>
</dbReference>
<name>A0A2S8GEF5_9BACT</name>
<dbReference type="EMBL" id="PUIB01000003">
    <property type="protein sequence ID" value="PQO42631.1"/>
    <property type="molecule type" value="Genomic_DNA"/>
</dbReference>
<dbReference type="RefSeq" id="WP_105351119.1">
    <property type="nucleotide sequence ID" value="NZ_PUIB01000003.1"/>
</dbReference>
<evidence type="ECO:0000313" key="3">
    <source>
        <dbReference type="Proteomes" id="UP000239388"/>
    </source>
</evidence>
<keyword evidence="1" id="KW-0812">Transmembrane</keyword>
<evidence type="ECO:0000256" key="1">
    <source>
        <dbReference type="SAM" id="Phobius"/>
    </source>
</evidence>
<dbReference type="InterPro" id="IPR029062">
    <property type="entry name" value="Class_I_gatase-like"/>
</dbReference>
<evidence type="ECO:0000313" key="2">
    <source>
        <dbReference type="EMBL" id="PQO42631.1"/>
    </source>
</evidence>